<dbReference type="PROSITE" id="PS50294">
    <property type="entry name" value="WD_REPEATS_REGION"/>
    <property type="match status" value="1"/>
</dbReference>
<dbReference type="Pfam" id="PF00400">
    <property type="entry name" value="WD40"/>
    <property type="match status" value="3"/>
</dbReference>
<dbReference type="Gene3D" id="3.40.50.300">
    <property type="entry name" value="P-loop containing nucleotide triphosphate hydrolases"/>
    <property type="match status" value="1"/>
</dbReference>
<feature type="repeat" description="WD" evidence="3">
    <location>
        <begin position="1990"/>
        <end position="2024"/>
    </location>
</feature>
<dbReference type="SMART" id="SM00239">
    <property type="entry name" value="C2"/>
    <property type="match status" value="1"/>
</dbReference>
<gene>
    <name evidence="5" type="ORF">GALMADRAFT_141414</name>
</gene>
<dbReference type="InterPro" id="IPR015943">
    <property type="entry name" value="WD40/YVTN_repeat-like_dom_sf"/>
</dbReference>
<dbReference type="SUPFAM" id="SSF50998">
    <property type="entry name" value="Quinoprotein alcohol dehydrogenase-like"/>
    <property type="match status" value="1"/>
</dbReference>
<keyword evidence="6" id="KW-1185">Reference proteome</keyword>
<evidence type="ECO:0000256" key="3">
    <source>
        <dbReference type="PROSITE-ProRule" id="PRU00221"/>
    </source>
</evidence>
<dbReference type="Pfam" id="PF00168">
    <property type="entry name" value="C2"/>
    <property type="match status" value="1"/>
</dbReference>
<dbReference type="PROSITE" id="PS50082">
    <property type="entry name" value="WD_REPEATS_2"/>
    <property type="match status" value="3"/>
</dbReference>
<dbReference type="InterPro" id="IPR001680">
    <property type="entry name" value="WD40_rpt"/>
</dbReference>
<dbReference type="SUPFAM" id="SSF82171">
    <property type="entry name" value="DPP6 N-terminal domain-like"/>
    <property type="match status" value="1"/>
</dbReference>
<dbReference type="STRING" id="685588.A0A067SWD4"/>
<name>A0A067SWD4_GALM3</name>
<feature type="domain" description="C2" evidence="4">
    <location>
        <begin position="10"/>
        <end position="113"/>
    </location>
</feature>
<evidence type="ECO:0000256" key="2">
    <source>
        <dbReference type="ARBA" id="ARBA00022737"/>
    </source>
</evidence>
<evidence type="ECO:0000313" key="6">
    <source>
        <dbReference type="Proteomes" id="UP000027222"/>
    </source>
</evidence>
<organism evidence="5 6">
    <name type="scientific">Galerina marginata (strain CBS 339.88)</name>
    <dbReference type="NCBI Taxonomy" id="685588"/>
    <lineage>
        <taxon>Eukaryota</taxon>
        <taxon>Fungi</taxon>
        <taxon>Dikarya</taxon>
        <taxon>Basidiomycota</taxon>
        <taxon>Agaricomycotina</taxon>
        <taxon>Agaricomycetes</taxon>
        <taxon>Agaricomycetidae</taxon>
        <taxon>Agaricales</taxon>
        <taxon>Agaricineae</taxon>
        <taxon>Strophariaceae</taxon>
        <taxon>Galerina</taxon>
    </lineage>
</organism>
<dbReference type="PANTHER" id="PTHR44019">
    <property type="entry name" value="WD REPEAT-CONTAINING PROTEIN 55"/>
    <property type="match status" value="1"/>
</dbReference>
<evidence type="ECO:0000313" key="5">
    <source>
        <dbReference type="EMBL" id="KDR74367.1"/>
    </source>
</evidence>
<dbReference type="SUPFAM" id="SSF49562">
    <property type="entry name" value="C2 domain (Calcium/lipid-binding domain, CaLB)"/>
    <property type="match status" value="1"/>
</dbReference>
<accession>A0A067SWD4</accession>
<dbReference type="Proteomes" id="UP000027222">
    <property type="component" value="Unassembled WGS sequence"/>
</dbReference>
<dbReference type="InterPro" id="IPR011047">
    <property type="entry name" value="Quinoprotein_ADH-like_sf"/>
</dbReference>
<dbReference type="InterPro" id="IPR050505">
    <property type="entry name" value="WDR55/POC1"/>
</dbReference>
<reference evidence="6" key="1">
    <citation type="journal article" date="2014" name="Proc. Natl. Acad. Sci. U.S.A.">
        <title>Extensive sampling of basidiomycete genomes demonstrates inadequacy of the white-rot/brown-rot paradigm for wood decay fungi.</title>
        <authorList>
            <person name="Riley R."/>
            <person name="Salamov A.A."/>
            <person name="Brown D.W."/>
            <person name="Nagy L.G."/>
            <person name="Floudas D."/>
            <person name="Held B.W."/>
            <person name="Levasseur A."/>
            <person name="Lombard V."/>
            <person name="Morin E."/>
            <person name="Otillar R."/>
            <person name="Lindquist E.A."/>
            <person name="Sun H."/>
            <person name="LaButti K.M."/>
            <person name="Schmutz J."/>
            <person name="Jabbour D."/>
            <person name="Luo H."/>
            <person name="Baker S.E."/>
            <person name="Pisabarro A.G."/>
            <person name="Walton J.D."/>
            <person name="Blanchette R.A."/>
            <person name="Henrissat B."/>
            <person name="Martin F."/>
            <person name="Cullen D."/>
            <person name="Hibbett D.S."/>
            <person name="Grigoriev I.V."/>
        </authorList>
    </citation>
    <scope>NUCLEOTIDE SEQUENCE [LARGE SCALE GENOMIC DNA]</scope>
    <source>
        <strain evidence="6">CBS 339.88</strain>
    </source>
</reference>
<dbReference type="OrthoDB" id="5967843at2759"/>
<sequence length="2164" mass="239665">MASDESEKKILRLTVVKGSGLRRPKPRKISKIFFTSRFLVGVLVTPDDGQNSRRTEAREGKNPLWDASFDLTVTDNSVVQLVVYFSASEGEGQCGEFSVAVKDIFKGFNSSPETTCLASGAPNKPSNLTIRTEFISLNNEESRVKLPDEDDAADALEKAHTRLAAPHDSQLLPTMSEALVTVSESDGLADVIDCVEKILEIGDAVAEAHPYAKAAWAVLSLIPKMVVHQAKLKRQIDELWETAADMLSFLRAAQPVIEPSLLPTVSAMMKQIHACAVYITNYGERGFIERNMSGGAISEFVSAFETLKKRFNERSALETWKLVHSMEGGVARIGASIAEIENLEKRKLLLSLPGASLPGVQWDLGKICLPKTRTRLVDEIIAWVHSPEDPRRSLWLHGVAGSGKSTIANTIAKIFDDLHCLLASFRFTTQTCDNPRHLFGNIVSQMARYHPALRGEIINTIESQSDMNGHPPRNQFKVFIVAPLNLMAFAGPVVIVIDALDEAATRSADGSLGSKKEMLAALAAEIPNLPSFVKVLIVSRDEPDISNHLSSLSYPLSIDSFLDTNTDIRTYIDYEMSKIQRSPSFPSDWPTDAMCAELANRASGLFQWARVVCTYIQDYDPQGRLQDVLLQRKVGTDGKGPRSELVLDELYLNILQKVYNTVQFPLEDFQTVFGCILCAKMPFTQNSLHAFLVLGVDGAKPSLGGLESLILSLGSILQVEPPSEVANSSNPEQLIHILHPSLYDFFTSSTRCTDTRFHIDPTTHNTRIAAQCFAVMTSMLTRDICSIRDPTKFNWQVLELVDKHIPAHLRYSCRFWAQHLVFVSDAKVLAVAKEWLFQHLLHWLEVMSLLGDLDDAFTMLKMAEIRFTVSSSTFMLFIALNANQKSTMAASDPVLELLRDSMRFLEYFDHPIRNNAAHIYISALPFTPPSTMLSRTFVSKVTHIPRVISGLPPTWSPCIATYERAEVSPDRLHLLTEVSGQSHQLQIRSFVTGEAIGAPLMHTATTIFARYSNDGKFILTVDADRIIRVWNAQGEAHCRPLHPINNFTSVIDVVLSPDRTHIAIVFQDNTLYLCNTVTGNSLAFPNCDGYTPYFSPDGRHLFTGWSDGIMILDATTGDVVCKHHLEKSQDSLGIDKVMFLAQGTKFMRSVDLTYISARKIFKNDNRDANQVLDSWTCSKIGQPLGSGEVSVSPDGSRLVFAGKGRSTLCIYDTLTMDLISELTITPFNRHAWWGNRLYTASTMILQSAISPGLDINTINTIDTTSGLFIGPPLAAPSDNPLSAASWSYDGESITTIYKDRVVRVWNVRAGVCEIFGPLPYTDSVSFIDISGNSKRFITVDCAVYQVWDLDTLRLGSQPTEFPQATTMFTTCSASSVFVITDEDMIHRVWDQTTGLLVCSIQSTHTQRITSTACSADGTYFASACEDGNISVVSLAHENISFMLTGHTGSVTSLTFSNKSGRLASASEDMTIRIWDVGARAEAQTASRSRFRLLSCITFSADDSAILAMSSKEHIGIIHTLATNVSRAVSLPGHYNKDLDVLHSLDAPRTAWATVLPCQHEILSLDSTGQPRVWETATGKLLRVPMQLWTEGPLSAVGFSADGSRAFCCYENRASLQLYNCMTGAEIGRPIIITGNIAAFQFSADGRKLATVSNKMRVWDTDTGSLVVESEEWFSGLIVSFAFSRDGSAICCSDSTWEVRVLDAKTGKTRWQEQLYSDPDMSKVVFSQDGTLVVIRWKWGSKSFDANTGLRAAGDGTDADQIPPLYDPKTHTGINSTVVSPDGSRRALVTPIPSQYIVNTETLSIIATLEPIPMTSIFLPQFSLDGKQVAAIINHGKIAVWDAATGKRLSQPFHYEGYLAILSFSFISSSQLGFIYLESNGQTFGQGPMYFGHWDFQKGSSVPSPFAGRPLRDTVLFPDGKHLLMGSNSWMGDVTVWDLESGQESRRLGKTCVNSECFGAYNSAFSPDGTKFAYLNYTGGVHVWDLISDALQAYADDARFIQFSPDSSKVLCVTGDKLIIIWDVSRLPLAAATVTYNYPEHLPLIKRSVTDKQGWFRGRDGRELLWLPIAIDLRQKDNRLWESEPNGKLTIVRNSQAPLFIDASDYIDNVETVKMSWRRGTLCSPPAYRNFDEEKYRPLFFQQLSRKDEYVQRLLQMTLFENGLA</sequence>
<dbReference type="InterPro" id="IPR036322">
    <property type="entry name" value="WD40_repeat_dom_sf"/>
</dbReference>
<dbReference type="Pfam" id="PF24883">
    <property type="entry name" value="NPHP3_N"/>
    <property type="match status" value="1"/>
</dbReference>
<dbReference type="InterPro" id="IPR056884">
    <property type="entry name" value="NPHP3-like_N"/>
</dbReference>
<evidence type="ECO:0000256" key="1">
    <source>
        <dbReference type="ARBA" id="ARBA00022574"/>
    </source>
</evidence>
<dbReference type="PANTHER" id="PTHR44019:SF8">
    <property type="entry name" value="POC1 CENTRIOLAR PROTEIN HOMOLOG"/>
    <property type="match status" value="1"/>
</dbReference>
<keyword evidence="2" id="KW-0677">Repeat</keyword>
<dbReference type="Gene3D" id="2.130.10.10">
    <property type="entry name" value="YVTN repeat-like/Quinoprotein amine dehydrogenase"/>
    <property type="match status" value="4"/>
</dbReference>
<keyword evidence="1 3" id="KW-0853">WD repeat</keyword>
<dbReference type="SMART" id="SM00320">
    <property type="entry name" value="WD40"/>
    <property type="match status" value="10"/>
</dbReference>
<dbReference type="InterPro" id="IPR000008">
    <property type="entry name" value="C2_dom"/>
</dbReference>
<protein>
    <recommendedName>
        <fullName evidence="4">C2 domain-containing protein</fullName>
    </recommendedName>
</protein>
<evidence type="ECO:0000259" key="4">
    <source>
        <dbReference type="SMART" id="SM00239"/>
    </source>
</evidence>
<dbReference type="InterPro" id="IPR035892">
    <property type="entry name" value="C2_domain_sf"/>
</dbReference>
<dbReference type="SUPFAM" id="SSF52540">
    <property type="entry name" value="P-loop containing nucleoside triphosphate hydrolases"/>
    <property type="match status" value="1"/>
</dbReference>
<dbReference type="EMBL" id="KL142383">
    <property type="protein sequence ID" value="KDR74367.1"/>
    <property type="molecule type" value="Genomic_DNA"/>
</dbReference>
<dbReference type="PROSITE" id="PS00678">
    <property type="entry name" value="WD_REPEATS_1"/>
    <property type="match status" value="2"/>
</dbReference>
<proteinExistence type="predicted"/>
<feature type="repeat" description="WD" evidence="3">
    <location>
        <begin position="1443"/>
        <end position="1484"/>
    </location>
</feature>
<dbReference type="SUPFAM" id="SSF50978">
    <property type="entry name" value="WD40 repeat-like"/>
    <property type="match status" value="1"/>
</dbReference>
<dbReference type="InterPro" id="IPR027417">
    <property type="entry name" value="P-loop_NTPase"/>
</dbReference>
<dbReference type="Gene3D" id="2.60.40.150">
    <property type="entry name" value="C2 domain"/>
    <property type="match status" value="1"/>
</dbReference>
<dbReference type="HOGENOM" id="CLU_000288_6_3_1"/>
<feature type="repeat" description="WD" evidence="3">
    <location>
        <begin position="999"/>
        <end position="1031"/>
    </location>
</feature>
<dbReference type="InterPro" id="IPR019775">
    <property type="entry name" value="WD40_repeat_CS"/>
</dbReference>